<dbReference type="EMBL" id="WIUZ02000022">
    <property type="protein sequence ID" value="KAF9778615.1"/>
    <property type="molecule type" value="Genomic_DNA"/>
</dbReference>
<reference evidence="3" key="1">
    <citation type="journal article" date="2020" name="Nat. Commun.">
        <title>Large-scale genome sequencing of mycorrhizal fungi provides insights into the early evolution of symbiotic traits.</title>
        <authorList>
            <person name="Miyauchi S."/>
            <person name="Kiss E."/>
            <person name="Kuo A."/>
            <person name="Drula E."/>
            <person name="Kohler A."/>
            <person name="Sanchez-Garcia M."/>
            <person name="Morin E."/>
            <person name="Andreopoulos B."/>
            <person name="Barry K.W."/>
            <person name="Bonito G."/>
            <person name="Buee M."/>
            <person name="Carver A."/>
            <person name="Chen C."/>
            <person name="Cichocki N."/>
            <person name="Clum A."/>
            <person name="Culley D."/>
            <person name="Crous P.W."/>
            <person name="Fauchery L."/>
            <person name="Girlanda M."/>
            <person name="Hayes R.D."/>
            <person name="Keri Z."/>
            <person name="LaButti K."/>
            <person name="Lipzen A."/>
            <person name="Lombard V."/>
            <person name="Magnuson J."/>
            <person name="Maillard F."/>
            <person name="Murat C."/>
            <person name="Nolan M."/>
            <person name="Ohm R.A."/>
            <person name="Pangilinan J."/>
            <person name="Pereira M.F."/>
            <person name="Perotto S."/>
            <person name="Peter M."/>
            <person name="Pfister S."/>
            <person name="Riley R."/>
            <person name="Sitrit Y."/>
            <person name="Stielow J.B."/>
            <person name="Szollosi G."/>
            <person name="Zifcakova L."/>
            <person name="Stursova M."/>
            <person name="Spatafora J.W."/>
            <person name="Tedersoo L."/>
            <person name="Vaario L.M."/>
            <person name="Yamada A."/>
            <person name="Yan M."/>
            <person name="Wang P."/>
            <person name="Xu J."/>
            <person name="Bruns T."/>
            <person name="Baldrian P."/>
            <person name="Vilgalys R."/>
            <person name="Dunand C."/>
            <person name="Henrissat B."/>
            <person name="Grigoriev I.V."/>
            <person name="Hibbett D."/>
            <person name="Nagy L.G."/>
            <person name="Martin F.M."/>
        </authorList>
    </citation>
    <scope>NUCLEOTIDE SEQUENCE</scope>
    <source>
        <strain evidence="3">UH-Tt-Lm1</strain>
    </source>
</reference>
<dbReference type="PANTHER" id="PTHR15615">
    <property type="match status" value="1"/>
</dbReference>
<feature type="domain" description="Cyclin N-terminal" evidence="2">
    <location>
        <begin position="73"/>
        <end position="163"/>
    </location>
</feature>
<dbReference type="InterPro" id="IPR013922">
    <property type="entry name" value="Cyclin_PHO80-like"/>
</dbReference>
<dbReference type="GO" id="GO:0000307">
    <property type="term" value="C:cyclin-dependent protein kinase holoenzyme complex"/>
    <property type="evidence" value="ECO:0007669"/>
    <property type="project" value="TreeGrafter"/>
</dbReference>
<feature type="region of interest" description="Disordered" evidence="1">
    <location>
        <begin position="264"/>
        <end position="283"/>
    </location>
</feature>
<dbReference type="Pfam" id="PF00134">
    <property type="entry name" value="Cyclin_N"/>
    <property type="match status" value="1"/>
</dbReference>
<dbReference type="PANTHER" id="PTHR15615:SF10">
    <property type="entry name" value="PHO85 CYCLIN-2-RELATED"/>
    <property type="match status" value="1"/>
</dbReference>
<proteinExistence type="predicted"/>
<sequence length="283" mass="31719">MNQPTSPNPTFHSKAVLELTKLEVTESVSDYLAGIVVDAVDTALVRSMIPRGMDRSESTRVSNFNRFTWNFLQKASARMSAILVTLVYLTRAKKHLRIEAEDRAYERVLLGAFIVASKYSSDTAFRSLRWVMNTILPGKQPTLGKRDVNRIEREFLAVLDWQLGFTEEHILAHKDAIIGLYCDPSSSATPRPTSRTVITPPVGRGQLKDTSTPIRKSMADYDLSTPRNLLYPAVLAAQPFLSGKEQKKHSRPCASDLPAFPPISWRGNNRPMHAQHTAPRIYG</sequence>
<protein>
    <recommendedName>
        <fullName evidence="2">Cyclin N-terminal domain-containing protein</fullName>
    </recommendedName>
</protein>
<evidence type="ECO:0000313" key="4">
    <source>
        <dbReference type="Proteomes" id="UP000736335"/>
    </source>
</evidence>
<accession>A0A9P6H5P6</accession>
<evidence type="ECO:0000256" key="1">
    <source>
        <dbReference type="SAM" id="MobiDB-lite"/>
    </source>
</evidence>
<dbReference type="Gene3D" id="1.10.472.10">
    <property type="entry name" value="Cyclin-like"/>
    <property type="match status" value="1"/>
</dbReference>
<gene>
    <name evidence="3" type="ORF">BJ322DRAFT_1113968</name>
</gene>
<dbReference type="GO" id="GO:0016538">
    <property type="term" value="F:cyclin-dependent protein serine/threonine kinase regulator activity"/>
    <property type="evidence" value="ECO:0007669"/>
    <property type="project" value="TreeGrafter"/>
</dbReference>
<comment type="caution">
    <text evidence="3">The sequence shown here is derived from an EMBL/GenBank/DDBJ whole genome shotgun (WGS) entry which is preliminary data.</text>
</comment>
<organism evidence="3 4">
    <name type="scientific">Thelephora terrestris</name>
    <dbReference type="NCBI Taxonomy" id="56493"/>
    <lineage>
        <taxon>Eukaryota</taxon>
        <taxon>Fungi</taxon>
        <taxon>Dikarya</taxon>
        <taxon>Basidiomycota</taxon>
        <taxon>Agaricomycotina</taxon>
        <taxon>Agaricomycetes</taxon>
        <taxon>Thelephorales</taxon>
        <taxon>Thelephoraceae</taxon>
        <taxon>Thelephora</taxon>
    </lineage>
</organism>
<dbReference type="CDD" id="cd20557">
    <property type="entry name" value="CYCLIN_ScPCL1-like"/>
    <property type="match status" value="1"/>
</dbReference>
<dbReference type="InterPro" id="IPR006671">
    <property type="entry name" value="Cyclin_N"/>
</dbReference>
<keyword evidence="4" id="KW-1185">Reference proteome</keyword>
<name>A0A9P6H5P6_9AGAM</name>
<dbReference type="Proteomes" id="UP000736335">
    <property type="component" value="Unassembled WGS sequence"/>
</dbReference>
<evidence type="ECO:0000313" key="3">
    <source>
        <dbReference type="EMBL" id="KAF9778615.1"/>
    </source>
</evidence>
<evidence type="ECO:0000259" key="2">
    <source>
        <dbReference type="Pfam" id="PF00134"/>
    </source>
</evidence>
<dbReference type="AlphaFoldDB" id="A0A9P6H5P6"/>
<feature type="region of interest" description="Disordered" evidence="1">
    <location>
        <begin position="189"/>
        <end position="210"/>
    </location>
</feature>
<dbReference type="OrthoDB" id="10250320at2759"/>
<dbReference type="GO" id="GO:0019901">
    <property type="term" value="F:protein kinase binding"/>
    <property type="evidence" value="ECO:0007669"/>
    <property type="project" value="InterPro"/>
</dbReference>
<reference evidence="3" key="2">
    <citation type="submission" date="2020-11" db="EMBL/GenBank/DDBJ databases">
        <authorList>
            <consortium name="DOE Joint Genome Institute"/>
            <person name="Kuo A."/>
            <person name="Miyauchi S."/>
            <person name="Kiss E."/>
            <person name="Drula E."/>
            <person name="Kohler A."/>
            <person name="Sanchez-Garcia M."/>
            <person name="Andreopoulos B."/>
            <person name="Barry K.W."/>
            <person name="Bonito G."/>
            <person name="Buee M."/>
            <person name="Carver A."/>
            <person name="Chen C."/>
            <person name="Cichocki N."/>
            <person name="Clum A."/>
            <person name="Culley D."/>
            <person name="Crous P.W."/>
            <person name="Fauchery L."/>
            <person name="Girlanda M."/>
            <person name="Hayes R."/>
            <person name="Keri Z."/>
            <person name="Labutti K."/>
            <person name="Lipzen A."/>
            <person name="Lombard V."/>
            <person name="Magnuson J."/>
            <person name="Maillard F."/>
            <person name="Morin E."/>
            <person name="Murat C."/>
            <person name="Nolan M."/>
            <person name="Ohm R."/>
            <person name="Pangilinan J."/>
            <person name="Pereira M."/>
            <person name="Perotto S."/>
            <person name="Peter M."/>
            <person name="Riley R."/>
            <person name="Sitrit Y."/>
            <person name="Stielow B."/>
            <person name="Szollosi G."/>
            <person name="Zifcakova L."/>
            <person name="Stursova M."/>
            <person name="Spatafora J.W."/>
            <person name="Tedersoo L."/>
            <person name="Vaario L.-M."/>
            <person name="Yamada A."/>
            <person name="Yan M."/>
            <person name="Wang P."/>
            <person name="Xu J."/>
            <person name="Bruns T."/>
            <person name="Baldrian P."/>
            <person name="Vilgalys R."/>
            <person name="Henrissat B."/>
            <person name="Grigoriev I.V."/>
            <person name="Hibbett D."/>
            <person name="Nagy L.G."/>
            <person name="Martin F.M."/>
        </authorList>
    </citation>
    <scope>NUCLEOTIDE SEQUENCE</scope>
    <source>
        <strain evidence="3">UH-Tt-Lm1</strain>
    </source>
</reference>
<dbReference type="GO" id="GO:0005634">
    <property type="term" value="C:nucleus"/>
    <property type="evidence" value="ECO:0007669"/>
    <property type="project" value="TreeGrafter"/>
</dbReference>